<dbReference type="HOGENOM" id="CLU_036645_1_0_9"/>
<comment type="subunit">
    <text evidence="3 7">Homodecamer; pentamer of dimers.</text>
</comment>
<dbReference type="GO" id="GO:0005737">
    <property type="term" value="C:cytoplasm"/>
    <property type="evidence" value="ECO:0007669"/>
    <property type="project" value="UniProtKB-SubCell"/>
</dbReference>
<dbReference type="Proteomes" id="UP000001551">
    <property type="component" value="Chromosome"/>
</dbReference>
<dbReference type="PANTHER" id="PTHR20881">
    <property type="entry name" value="3-METHYL-2-OXOBUTANOATE HYDROXYMETHYLTRANSFERASE"/>
    <property type="match status" value="1"/>
</dbReference>
<keyword evidence="7 10" id="KW-0460">Magnesium</keyword>
<dbReference type="Pfam" id="PF02548">
    <property type="entry name" value="Pantoate_transf"/>
    <property type="match status" value="1"/>
</dbReference>
<dbReference type="Gene3D" id="3.20.20.60">
    <property type="entry name" value="Phosphoenolpyruvate-binding domains"/>
    <property type="match status" value="1"/>
</dbReference>
<feature type="binding site" evidence="7 9">
    <location>
        <begin position="46"/>
        <end position="47"/>
    </location>
    <ligand>
        <name>3-methyl-2-oxobutanoate</name>
        <dbReference type="ChEBI" id="CHEBI:11851"/>
    </ligand>
</feature>
<feature type="binding site" evidence="7 10">
    <location>
        <position position="46"/>
    </location>
    <ligand>
        <name>Mg(2+)</name>
        <dbReference type="ChEBI" id="CHEBI:18420"/>
    </ligand>
</feature>
<gene>
    <name evidence="7" type="primary">panB</name>
    <name evidence="11" type="ordered locus">Ethha_0066</name>
</gene>
<dbReference type="NCBIfam" id="TIGR00222">
    <property type="entry name" value="panB"/>
    <property type="match status" value="1"/>
</dbReference>
<dbReference type="AlphaFoldDB" id="E6U5I9"/>
<dbReference type="GO" id="GO:0003864">
    <property type="term" value="F:3-methyl-2-oxobutanoate hydroxymethyltransferase activity"/>
    <property type="evidence" value="ECO:0007669"/>
    <property type="project" value="UniProtKB-UniRule"/>
</dbReference>
<dbReference type="GO" id="GO:0032259">
    <property type="term" value="P:methylation"/>
    <property type="evidence" value="ECO:0007669"/>
    <property type="project" value="UniProtKB-KW"/>
</dbReference>
<dbReference type="UniPathway" id="UPA00028">
    <property type="reaction ID" value="UER00003"/>
</dbReference>
<dbReference type="RefSeq" id="WP_013484037.1">
    <property type="nucleotide sequence ID" value="NC_014828.1"/>
</dbReference>
<dbReference type="EMBL" id="CP002400">
    <property type="protein sequence ID" value="ADU25656.1"/>
    <property type="molecule type" value="Genomic_DNA"/>
</dbReference>
<dbReference type="InterPro" id="IPR003700">
    <property type="entry name" value="Pantoate_hydroxy_MeTrfase"/>
</dbReference>
<name>E6U5I9_ETHHY</name>
<dbReference type="eggNOG" id="COG0413">
    <property type="taxonomic scope" value="Bacteria"/>
</dbReference>
<dbReference type="GO" id="GO:0015940">
    <property type="term" value="P:pantothenate biosynthetic process"/>
    <property type="evidence" value="ECO:0007669"/>
    <property type="project" value="UniProtKB-UniRule"/>
</dbReference>
<evidence type="ECO:0000256" key="3">
    <source>
        <dbReference type="ARBA" id="ARBA00011424"/>
    </source>
</evidence>
<dbReference type="FunFam" id="3.20.20.60:FF:000003">
    <property type="entry name" value="3-methyl-2-oxobutanoate hydroxymethyltransferase"/>
    <property type="match status" value="1"/>
</dbReference>
<evidence type="ECO:0000256" key="5">
    <source>
        <dbReference type="ARBA" id="ARBA00022679"/>
    </source>
</evidence>
<evidence type="ECO:0000313" key="12">
    <source>
        <dbReference type="Proteomes" id="UP000001551"/>
    </source>
</evidence>
<proteinExistence type="inferred from homology"/>
<sequence>MSRTVTTQSFLDAKQNRRKIAMLTAYDYAMAKIVDGSGIDAVLVGDSLGMVVQGHDSTLEVTMDDMAYHCACVARGLQHALLVCDMPFLSCHVGLEEAVRNAGRLVQQSKADAVKLEGGIGMADTVKAIVRAQIPVMGHIGLTPQSVRLIGGYKVQGKDEAKARGLIEDALALEDAGVFSIVLEAVPEGLAKIITEKVSVPTIGIGAGRYCDGQVLVVHDLLGMYDAFVPKFVKQYAHLGGLIAEAVSAYARDVREGRFPEQKHTFSAGESFLEKLY</sequence>
<dbReference type="GO" id="GO:0008168">
    <property type="term" value="F:methyltransferase activity"/>
    <property type="evidence" value="ECO:0007669"/>
    <property type="project" value="UniProtKB-KW"/>
</dbReference>
<comment type="similarity">
    <text evidence="2 7">Belongs to the PanB family.</text>
</comment>
<evidence type="ECO:0000256" key="2">
    <source>
        <dbReference type="ARBA" id="ARBA00008676"/>
    </source>
</evidence>
<dbReference type="STRING" id="663278.Ethha_0066"/>
<dbReference type="KEGG" id="eha:Ethha_0066"/>
<comment type="cofactor">
    <cofactor evidence="7 10">
        <name>Mg(2+)</name>
        <dbReference type="ChEBI" id="CHEBI:18420"/>
    </cofactor>
    <text evidence="7 10">Binds 1 Mg(2+) ion per subunit.</text>
</comment>
<accession>E6U5I9</accession>
<dbReference type="PANTHER" id="PTHR20881:SF0">
    <property type="entry name" value="3-METHYL-2-OXOBUTANOATE HYDROXYMETHYLTRANSFERASE"/>
    <property type="match status" value="1"/>
</dbReference>
<comment type="catalytic activity">
    <reaction evidence="7">
        <text>(6R)-5,10-methylene-5,6,7,8-tetrahydrofolate + 3-methyl-2-oxobutanoate + H2O = 2-dehydropantoate + (6S)-5,6,7,8-tetrahydrofolate</text>
        <dbReference type="Rhea" id="RHEA:11824"/>
        <dbReference type="ChEBI" id="CHEBI:11561"/>
        <dbReference type="ChEBI" id="CHEBI:11851"/>
        <dbReference type="ChEBI" id="CHEBI:15377"/>
        <dbReference type="ChEBI" id="CHEBI:15636"/>
        <dbReference type="ChEBI" id="CHEBI:57453"/>
        <dbReference type="EC" id="2.1.2.11"/>
    </reaction>
</comment>
<evidence type="ECO:0000313" key="11">
    <source>
        <dbReference type="EMBL" id="ADU25656.1"/>
    </source>
</evidence>
<comment type="subcellular location">
    <subcellularLocation>
        <location evidence="7">Cytoplasm</location>
    </subcellularLocation>
</comment>
<dbReference type="HAMAP" id="MF_00156">
    <property type="entry name" value="PanB"/>
    <property type="match status" value="1"/>
</dbReference>
<evidence type="ECO:0000256" key="10">
    <source>
        <dbReference type="PIRSR" id="PIRSR000388-3"/>
    </source>
</evidence>
<dbReference type="CDD" id="cd06557">
    <property type="entry name" value="KPHMT-like"/>
    <property type="match status" value="1"/>
</dbReference>
<keyword evidence="5 7" id="KW-0808">Transferase</keyword>
<evidence type="ECO:0000256" key="7">
    <source>
        <dbReference type="HAMAP-Rule" id="MF_00156"/>
    </source>
</evidence>
<feature type="binding site" evidence="7 10">
    <location>
        <position position="85"/>
    </location>
    <ligand>
        <name>Mg(2+)</name>
        <dbReference type="ChEBI" id="CHEBI:18420"/>
    </ligand>
</feature>
<comment type="pathway">
    <text evidence="1 7">Cofactor biosynthesis; (R)-pantothenate biosynthesis; (R)-pantoate from 3-methyl-2-oxobutanoate: step 1/2.</text>
</comment>
<evidence type="ECO:0000256" key="8">
    <source>
        <dbReference type="PIRSR" id="PIRSR000388-1"/>
    </source>
</evidence>
<reference evidence="11 12" key="1">
    <citation type="submission" date="2010-12" db="EMBL/GenBank/DDBJ databases">
        <title>Complete sequence of Ethanoligenens harbinense YUAN-3.</title>
        <authorList>
            <person name="Lucas S."/>
            <person name="Copeland A."/>
            <person name="Lapidus A."/>
            <person name="Cheng J.-F."/>
            <person name="Bruce D."/>
            <person name="Goodwin L."/>
            <person name="Pitluck S."/>
            <person name="Chertkov O."/>
            <person name="Misra M."/>
            <person name="Detter J.C."/>
            <person name="Han C."/>
            <person name="Tapia R."/>
            <person name="Land M."/>
            <person name="Hauser L."/>
            <person name="Jeffries C."/>
            <person name="Kyrpides N."/>
            <person name="Ivanova N."/>
            <person name="Mikhailova N."/>
            <person name="Wang A."/>
            <person name="Mouttaki H."/>
            <person name="He Z."/>
            <person name="Zhou J."/>
            <person name="Hemme C.L."/>
            <person name="Woyke T."/>
        </authorList>
    </citation>
    <scope>NUCLEOTIDE SEQUENCE [LARGE SCALE GENOMIC DNA]</scope>
    <source>
        <strain evidence="12">DSM 18485 / JCM 12961 / CGMCC 1.5033 / YUAN-3</strain>
    </source>
</reference>
<feature type="active site" description="Proton acceptor" evidence="7 8">
    <location>
        <position position="184"/>
    </location>
</feature>
<dbReference type="PIRSF" id="PIRSF000388">
    <property type="entry name" value="Pantoate_hydroxy_MeTrfase"/>
    <property type="match status" value="1"/>
</dbReference>
<evidence type="ECO:0000256" key="9">
    <source>
        <dbReference type="PIRSR" id="PIRSR000388-2"/>
    </source>
</evidence>
<dbReference type="GO" id="GO:0000287">
    <property type="term" value="F:magnesium ion binding"/>
    <property type="evidence" value="ECO:0007669"/>
    <property type="project" value="TreeGrafter"/>
</dbReference>
<feature type="binding site" evidence="7 9">
    <location>
        <position position="85"/>
    </location>
    <ligand>
        <name>3-methyl-2-oxobutanoate</name>
        <dbReference type="ChEBI" id="CHEBI:11851"/>
    </ligand>
</feature>
<dbReference type="InterPro" id="IPR015813">
    <property type="entry name" value="Pyrv/PenolPyrv_kinase-like_dom"/>
</dbReference>
<dbReference type="SUPFAM" id="SSF51621">
    <property type="entry name" value="Phosphoenolpyruvate/pyruvate domain"/>
    <property type="match status" value="1"/>
</dbReference>
<evidence type="ECO:0000256" key="6">
    <source>
        <dbReference type="ARBA" id="ARBA00056497"/>
    </source>
</evidence>
<organism evidence="11 12">
    <name type="scientific">Ethanoligenens harbinense (strain DSM 18485 / JCM 12961 / CGMCC 1.5033 / YUAN-3)</name>
    <dbReference type="NCBI Taxonomy" id="663278"/>
    <lineage>
        <taxon>Bacteria</taxon>
        <taxon>Bacillati</taxon>
        <taxon>Bacillota</taxon>
        <taxon>Clostridia</taxon>
        <taxon>Eubacteriales</taxon>
        <taxon>Oscillospiraceae</taxon>
        <taxon>Ethanoligenens</taxon>
    </lineage>
</organism>
<protein>
    <recommendedName>
        <fullName evidence="7">3-methyl-2-oxobutanoate hydroxymethyltransferase</fullName>
        <ecNumber evidence="7">2.1.2.11</ecNumber>
    </recommendedName>
    <alternativeName>
        <fullName evidence="7">Ketopantoate hydroxymethyltransferase</fullName>
        <shortName evidence="7">KPHMT</shortName>
    </alternativeName>
</protein>
<keyword evidence="7" id="KW-0963">Cytoplasm</keyword>
<feature type="binding site" evidence="7 10">
    <location>
        <position position="117"/>
    </location>
    <ligand>
        <name>Mg(2+)</name>
        <dbReference type="ChEBI" id="CHEBI:18420"/>
    </ligand>
</feature>
<dbReference type="EC" id="2.1.2.11" evidence="7"/>
<dbReference type="InterPro" id="IPR040442">
    <property type="entry name" value="Pyrv_kinase-like_dom_sf"/>
</dbReference>
<feature type="binding site" evidence="7 9">
    <location>
        <position position="115"/>
    </location>
    <ligand>
        <name>3-methyl-2-oxobutanoate</name>
        <dbReference type="ChEBI" id="CHEBI:11851"/>
    </ligand>
</feature>
<comment type="function">
    <text evidence="6 7">Catalyzes the reversible reaction in which hydroxymethyl group from 5,10-methylenetetrahydrofolate is transferred onto alpha-ketoisovalerate to form ketopantoate.</text>
</comment>
<dbReference type="NCBIfam" id="NF001452">
    <property type="entry name" value="PRK00311.1"/>
    <property type="match status" value="1"/>
</dbReference>
<keyword evidence="11" id="KW-0489">Methyltransferase</keyword>
<evidence type="ECO:0000256" key="1">
    <source>
        <dbReference type="ARBA" id="ARBA00005033"/>
    </source>
</evidence>
<evidence type="ECO:0000256" key="4">
    <source>
        <dbReference type="ARBA" id="ARBA00022655"/>
    </source>
</evidence>
<keyword evidence="4 7" id="KW-0566">Pantothenate biosynthesis</keyword>
<keyword evidence="12" id="KW-1185">Reference proteome</keyword>
<keyword evidence="7 10" id="KW-0479">Metal-binding</keyword>